<dbReference type="PROSITE" id="PS50305">
    <property type="entry name" value="SIRTUIN"/>
    <property type="match status" value="1"/>
</dbReference>
<feature type="binding site" evidence="6">
    <location>
        <position position="197"/>
    </location>
    <ligand>
        <name>Zn(2+)</name>
        <dbReference type="ChEBI" id="CHEBI:29105"/>
    </ligand>
</feature>
<dbReference type="PANTHER" id="PTHR11085">
    <property type="entry name" value="NAD-DEPENDENT PROTEIN DEACYLASE SIRTUIN-5, MITOCHONDRIAL-RELATED"/>
    <property type="match status" value="1"/>
</dbReference>
<evidence type="ECO:0000256" key="3">
    <source>
        <dbReference type="ARBA" id="ARBA00022679"/>
    </source>
</evidence>
<keyword evidence="10" id="KW-1185">Reference proteome</keyword>
<dbReference type="Proteomes" id="UP000305067">
    <property type="component" value="Unassembled WGS sequence"/>
</dbReference>
<dbReference type="GO" id="GO:0005634">
    <property type="term" value="C:nucleus"/>
    <property type="evidence" value="ECO:0007669"/>
    <property type="project" value="TreeGrafter"/>
</dbReference>
<reference evidence="9 10" key="1">
    <citation type="journal article" date="2019" name="Nat. Ecol. Evol.">
        <title>Megaphylogeny resolves global patterns of mushroom evolution.</title>
        <authorList>
            <person name="Varga T."/>
            <person name="Krizsan K."/>
            <person name="Foldi C."/>
            <person name="Dima B."/>
            <person name="Sanchez-Garcia M."/>
            <person name="Sanchez-Ramirez S."/>
            <person name="Szollosi G.J."/>
            <person name="Szarkandi J.G."/>
            <person name="Papp V."/>
            <person name="Albert L."/>
            <person name="Andreopoulos W."/>
            <person name="Angelini C."/>
            <person name="Antonin V."/>
            <person name="Barry K.W."/>
            <person name="Bougher N.L."/>
            <person name="Buchanan P."/>
            <person name="Buyck B."/>
            <person name="Bense V."/>
            <person name="Catcheside P."/>
            <person name="Chovatia M."/>
            <person name="Cooper J."/>
            <person name="Damon W."/>
            <person name="Desjardin D."/>
            <person name="Finy P."/>
            <person name="Geml J."/>
            <person name="Haridas S."/>
            <person name="Hughes K."/>
            <person name="Justo A."/>
            <person name="Karasinski D."/>
            <person name="Kautmanova I."/>
            <person name="Kiss B."/>
            <person name="Kocsube S."/>
            <person name="Kotiranta H."/>
            <person name="LaButti K.M."/>
            <person name="Lechner B.E."/>
            <person name="Liimatainen K."/>
            <person name="Lipzen A."/>
            <person name="Lukacs Z."/>
            <person name="Mihaltcheva S."/>
            <person name="Morgado L.N."/>
            <person name="Niskanen T."/>
            <person name="Noordeloos M.E."/>
            <person name="Ohm R.A."/>
            <person name="Ortiz-Santana B."/>
            <person name="Ovrebo C."/>
            <person name="Racz N."/>
            <person name="Riley R."/>
            <person name="Savchenko A."/>
            <person name="Shiryaev A."/>
            <person name="Soop K."/>
            <person name="Spirin V."/>
            <person name="Szebenyi C."/>
            <person name="Tomsovsky M."/>
            <person name="Tulloss R.E."/>
            <person name="Uehling J."/>
            <person name="Grigoriev I.V."/>
            <person name="Vagvolgyi C."/>
            <person name="Papp T."/>
            <person name="Martin F.M."/>
            <person name="Miettinen O."/>
            <person name="Hibbett D.S."/>
            <person name="Nagy L.G."/>
        </authorList>
    </citation>
    <scope>NUCLEOTIDE SEQUENCE [LARGE SCALE GENOMIC DNA]</scope>
    <source>
        <strain evidence="9 10">CBS 309.79</strain>
    </source>
</reference>
<comment type="similarity">
    <text evidence="2">Belongs to the sirtuin family. Class I subfamily.</text>
</comment>
<dbReference type="EMBL" id="ML178836">
    <property type="protein sequence ID" value="TFK98950.1"/>
    <property type="molecule type" value="Genomic_DNA"/>
</dbReference>
<feature type="region of interest" description="Disordered" evidence="7">
    <location>
        <begin position="556"/>
        <end position="613"/>
    </location>
</feature>
<comment type="subcellular location">
    <subcellularLocation>
        <location evidence="1">Mitochondrion</location>
    </subcellularLocation>
</comment>
<feature type="region of interest" description="Disordered" evidence="7">
    <location>
        <begin position="275"/>
        <end position="311"/>
    </location>
</feature>
<feature type="compositionally biased region" description="Low complexity" evidence="7">
    <location>
        <begin position="572"/>
        <end position="588"/>
    </location>
</feature>
<sequence length="613" mass="65691">MGVTTLELDASQDASTRRTLSDLSLAVAKSKRIVVVTGAGISCSSGIPDFRSSDGLYNLVKAKYPNTFLKGKDLFDASLFRDPDSTSLFYTFISSLKRSIDSASPTPTHKFIKTLDTKGKLLRSYTQNIDGLEADAGLLCSSSEEAKGKGKMKMKKDVRNVQLHGDLRRVRCVTCSAEYKCTEEHLVMFNEGNAPDCPDCSKRSEARVARSARRLRVGSLRPAIVLYDEPHPLGDDIGLIQSSDLARKPDLLIVMGTSLKVHGLKKLVKEFAKTVHASSSSPTSSPGASSSSQLASSSSQPSSPPKKGGPKKALLAHKVIFVNKTPPAGEWADIIDYHVQGTTDAWAEHVEADWRRMRPADWEVQQTLGVGEGGLKVVRATGLKIKIGKGKGKGKHPHGPNEDSNPVVASNSNPSPFPQPAAVPSSPSKRRQPTSHYHEPGSPPKKQAVVSGSRSRAASPVKRGLLFGDSTNVSGGVRGDEDEDEELGVAGDEDEEDGVDLGKLALNDAEEDDDDEEDDEEEEGEGEDIIDVDADEDAMILTPLRPLPTARLKRTKAMASPNVGERKTPAKRAAVGTVRVVRPVPRGRSGAIGGRSTAGGLRREASALVDEDL</sequence>
<keyword evidence="6" id="KW-0479">Metal-binding</keyword>
<feature type="compositionally biased region" description="Low complexity" evidence="7">
    <location>
        <begin position="404"/>
        <end position="414"/>
    </location>
</feature>
<dbReference type="GO" id="GO:0005739">
    <property type="term" value="C:mitochondrion"/>
    <property type="evidence" value="ECO:0007669"/>
    <property type="project" value="UniProtKB-SubCell"/>
</dbReference>
<dbReference type="Gene3D" id="3.40.50.1220">
    <property type="entry name" value="TPP-binding domain"/>
    <property type="match status" value="1"/>
</dbReference>
<keyword evidence="3" id="KW-0808">Transferase</keyword>
<keyword evidence="5" id="KW-0496">Mitochondrion</keyword>
<evidence type="ECO:0000256" key="1">
    <source>
        <dbReference type="ARBA" id="ARBA00004173"/>
    </source>
</evidence>
<protein>
    <submittedName>
        <fullName evidence="9">DHS-like NAD/FAD-binding domain-containing protein</fullName>
    </submittedName>
</protein>
<dbReference type="InterPro" id="IPR026590">
    <property type="entry name" value="Ssirtuin_cat_dom"/>
</dbReference>
<dbReference type="OrthoDB" id="2919105at2759"/>
<keyword evidence="6" id="KW-0862">Zinc</keyword>
<dbReference type="SUPFAM" id="SSF52467">
    <property type="entry name" value="DHS-like NAD/FAD-binding domain"/>
    <property type="match status" value="1"/>
</dbReference>
<feature type="active site" description="Proton acceptor" evidence="6">
    <location>
        <position position="164"/>
    </location>
</feature>
<evidence type="ECO:0000313" key="9">
    <source>
        <dbReference type="EMBL" id="TFK98950.1"/>
    </source>
</evidence>
<feature type="compositionally biased region" description="Low complexity" evidence="7">
    <location>
        <begin position="448"/>
        <end position="459"/>
    </location>
</feature>
<dbReference type="Gene3D" id="3.30.1600.10">
    <property type="entry name" value="SIR2/SIRT2 'Small Domain"/>
    <property type="match status" value="1"/>
</dbReference>
<feature type="compositionally biased region" description="Acidic residues" evidence="7">
    <location>
        <begin position="480"/>
        <end position="499"/>
    </location>
</feature>
<dbReference type="InterPro" id="IPR003000">
    <property type="entry name" value="Sirtuin"/>
</dbReference>
<feature type="binding site" evidence="6">
    <location>
        <position position="172"/>
    </location>
    <ligand>
        <name>Zn(2+)</name>
        <dbReference type="ChEBI" id="CHEBI:29105"/>
    </ligand>
</feature>
<accession>A0A5C3QET0</accession>
<dbReference type="InterPro" id="IPR050134">
    <property type="entry name" value="NAD-dep_sirtuin_deacylases"/>
</dbReference>
<dbReference type="AlphaFoldDB" id="A0A5C3QET0"/>
<evidence type="ECO:0000256" key="4">
    <source>
        <dbReference type="ARBA" id="ARBA00023027"/>
    </source>
</evidence>
<dbReference type="InterPro" id="IPR026591">
    <property type="entry name" value="Sirtuin_cat_small_dom_sf"/>
</dbReference>
<gene>
    <name evidence="9" type="ORF">BDV98DRAFT_552060</name>
</gene>
<evidence type="ECO:0000256" key="2">
    <source>
        <dbReference type="ARBA" id="ARBA00006924"/>
    </source>
</evidence>
<organism evidence="9 10">
    <name type="scientific">Pterulicium gracile</name>
    <dbReference type="NCBI Taxonomy" id="1884261"/>
    <lineage>
        <taxon>Eukaryota</taxon>
        <taxon>Fungi</taxon>
        <taxon>Dikarya</taxon>
        <taxon>Basidiomycota</taxon>
        <taxon>Agaricomycotina</taxon>
        <taxon>Agaricomycetes</taxon>
        <taxon>Agaricomycetidae</taxon>
        <taxon>Agaricales</taxon>
        <taxon>Pleurotineae</taxon>
        <taxon>Pterulaceae</taxon>
        <taxon>Pterulicium</taxon>
    </lineage>
</organism>
<evidence type="ECO:0000259" key="8">
    <source>
        <dbReference type="PROSITE" id="PS50305"/>
    </source>
</evidence>
<name>A0A5C3QET0_9AGAR</name>
<dbReference type="GO" id="GO:0017136">
    <property type="term" value="F:histone deacetylase activity, NAD-dependent"/>
    <property type="evidence" value="ECO:0007669"/>
    <property type="project" value="TreeGrafter"/>
</dbReference>
<dbReference type="InterPro" id="IPR029035">
    <property type="entry name" value="DHS-like_NAD/FAD-binding_dom"/>
</dbReference>
<feature type="binding site" evidence="6">
    <location>
        <position position="200"/>
    </location>
    <ligand>
        <name>Zn(2+)</name>
        <dbReference type="ChEBI" id="CHEBI:29105"/>
    </ligand>
</feature>
<dbReference type="STRING" id="1884261.A0A5C3QET0"/>
<feature type="compositionally biased region" description="Basic residues" evidence="7">
    <location>
        <begin position="387"/>
        <end position="398"/>
    </location>
</feature>
<feature type="compositionally biased region" description="Acidic residues" evidence="7">
    <location>
        <begin position="508"/>
        <end position="538"/>
    </location>
</feature>
<feature type="binding site" evidence="6">
    <location>
        <position position="175"/>
    </location>
    <ligand>
        <name>Zn(2+)</name>
        <dbReference type="ChEBI" id="CHEBI:29105"/>
    </ligand>
</feature>
<keyword evidence="4" id="KW-0520">NAD</keyword>
<dbReference type="PANTHER" id="PTHR11085:SF8">
    <property type="entry name" value="NAD-DEPENDENT HISTONE DEACETYLASE HST3"/>
    <property type="match status" value="1"/>
</dbReference>
<proteinExistence type="inferred from homology"/>
<evidence type="ECO:0000256" key="6">
    <source>
        <dbReference type="PROSITE-ProRule" id="PRU00236"/>
    </source>
</evidence>
<dbReference type="GO" id="GO:0070403">
    <property type="term" value="F:NAD+ binding"/>
    <property type="evidence" value="ECO:0007669"/>
    <property type="project" value="InterPro"/>
</dbReference>
<feature type="domain" description="Deacetylase sirtuin-type" evidence="8">
    <location>
        <begin position="13"/>
        <end position="363"/>
    </location>
</feature>
<evidence type="ECO:0000313" key="10">
    <source>
        <dbReference type="Proteomes" id="UP000305067"/>
    </source>
</evidence>
<evidence type="ECO:0000256" key="7">
    <source>
        <dbReference type="SAM" id="MobiDB-lite"/>
    </source>
</evidence>
<dbReference type="GO" id="GO:0046872">
    <property type="term" value="F:metal ion binding"/>
    <property type="evidence" value="ECO:0007669"/>
    <property type="project" value="UniProtKB-KW"/>
</dbReference>
<dbReference type="Pfam" id="PF02146">
    <property type="entry name" value="SIR2"/>
    <property type="match status" value="1"/>
</dbReference>
<feature type="compositionally biased region" description="Low complexity" evidence="7">
    <location>
        <begin position="277"/>
        <end position="301"/>
    </location>
</feature>
<evidence type="ECO:0000256" key="5">
    <source>
        <dbReference type="ARBA" id="ARBA00023128"/>
    </source>
</evidence>
<feature type="region of interest" description="Disordered" evidence="7">
    <location>
        <begin position="387"/>
        <end position="538"/>
    </location>
</feature>